<evidence type="ECO:0000313" key="2">
    <source>
        <dbReference type="EMBL" id="QCZ95171.1"/>
    </source>
</evidence>
<dbReference type="PANTHER" id="PTHR42928">
    <property type="entry name" value="TRICARBOXYLATE-BINDING PROTEIN"/>
    <property type="match status" value="1"/>
</dbReference>
<protein>
    <submittedName>
        <fullName evidence="2">Tripartite tricarboxylate transporter substrate binding protein</fullName>
    </submittedName>
</protein>
<accession>A0A5B7YHT2</accession>
<sequence>MKSGISDNASFQNMSGGGGGRAIAYLIELGNRQGDMLMVNSTPIVIRALTGQVPYSYHDLKPVASIIADYGAFVVRDDSPFKTWDDAIDELRDDIRAITIAGGSARGSMDHLVAALAVNAADLNGARIRYIPYDAGGQAKAGLLSGEIQMLSTGLSEALEIAQSGQARILAVTAPEPIPAYPELPTLKSMGYETSFANWRGLFASPDTPDSKVEEYVRRYRKLMQTEAWAKVRDRNGWMDLFRPTDKFQADLREQEAQLEVLMTKLGFIR</sequence>
<dbReference type="AlphaFoldDB" id="A0A5B7YHT2"/>
<dbReference type="Pfam" id="PF03401">
    <property type="entry name" value="TctC"/>
    <property type="match status" value="1"/>
</dbReference>
<dbReference type="Proteomes" id="UP000304912">
    <property type="component" value="Chromosome"/>
</dbReference>
<evidence type="ECO:0000256" key="1">
    <source>
        <dbReference type="ARBA" id="ARBA00006987"/>
    </source>
</evidence>
<dbReference type="InterPro" id="IPR005064">
    <property type="entry name" value="BUG"/>
</dbReference>
<dbReference type="Gene3D" id="3.40.190.150">
    <property type="entry name" value="Bordetella uptake gene, domain 1"/>
    <property type="match status" value="1"/>
</dbReference>
<dbReference type="InterPro" id="IPR042100">
    <property type="entry name" value="Bug_dom1"/>
</dbReference>
<dbReference type="SUPFAM" id="SSF53850">
    <property type="entry name" value="Periplasmic binding protein-like II"/>
    <property type="match status" value="1"/>
</dbReference>
<keyword evidence="3" id="KW-1185">Reference proteome</keyword>
<dbReference type="CDD" id="cd07012">
    <property type="entry name" value="PBP2_Bug_TTT"/>
    <property type="match status" value="1"/>
</dbReference>
<reference evidence="2 3" key="1">
    <citation type="submission" date="2019-04" db="EMBL/GenBank/DDBJ databases">
        <title>Salinimonas iocasae sp. nov., a halophilic bacterium isolated from the outer tube casing of tubeworms in Okinawa Trough.</title>
        <authorList>
            <person name="Zhang H."/>
            <person name="Wang H."/>
            <person name="Li C."/>
        </authorList>
    </citation>
    <scope>NUCLEOTIDE SEQUENCE [LARGE SCALE GENOMIC DNA]</scope>
    <source>
        <strain evidence="2 3">KX18D6</strain>
    </source>
</reference>
<name>A0A5B7YHT2_9ALTE</name>
<evidence type="ECO:0000313" key="3">
    <source>
        <dbReference type="Proteomes" id="UP000304912"/>
    </source>
</evidence>
<dbReference type="KEGG" id="salk:FBQ74_07625"/>
<proteinExistence type="inferred from homology"/>
<organism evidence="2 3">
    <name type="scientific">Salinimonas iocasae</name>
    <dbReference type="NCBI Taxonomy" id="2572577"/>
    <lineage>
        <taxon>Bacteria</taxon>
        <taxon>Pseudomonadati</taxon>
        <taxon>Pseudomonadota</taxon>
        <taxon>Gammaproteobacteria</taxon>
        <taxon>Alteromonadales</taxon>
        <taxon>Alteromonadaceae</taxon>
        <taxon>Alteromonas/Salinimonas group</taxon>
        <taxon>Salinimonas</taxon>
    </lineage>
</organism>
<dbReference type="EMBL" id="CP039852">
    <property type="protein sequence ID" value="QCZ95171.1"/>
    <property type="molecule type" value="Genomic_DNA"/>
</dbReference>
<gene>
    <name evidence="2" type="ORF">FBQ74_07625</name>
</gene>
<dbReference type="PANTHER" id="PTHR42928:SF3">
    <property type="entry name" value="UPF0065 PROTEIN YFLP"/>
    <property type="match status" value="1"/>
</dbReference>
<comment type="similarity">
    <text evidence="1">Belongs to the UPF0065 (bug) family.</text>
</comment>
<dbReference type="OrthoDB" id="9780943at2"/>
<dbReference type="Gene3D" id="3.40.190.10">
    <property type="entry name" value="Periplasmic binding protein-like II"/>
    <property type="match status" value="1"/>
</dbReference>